<comment type="similarity">
    <text evidence="2">Belongs to the glycosyltransferase 2 family. GalNAc-T subfamily.</text>
</comment>
<evidence type="ECO:0000259" key="12">
    <source>
        <dbReference type="Pfam" id="PF00652"/>
    </source>
</evidence>
<dbReference type="CDD" id="cd02510">
    <property type="entry name" value="pp-GalNAc-T"/>
    <property type="match status" value="1"/>
</dbReference>
<dbReference type="InterPro" id="IPR000772">
    <property type="entry name" value="Ricin_B_lectin"/>
</dbReference>
<evidence type="ECO:0000256" key="4">
    <source>
        <dbReference type="ARBA" id="ARBA00022734"/>
    </source>
</evidence>
<keyword evidence="5" id="KW-0735">Signal-anchor</keyword>
<evidence type="ECO:0000256" key="6">
    <source>
        <dbReference type="ARBA" id="ARBA00022989"/>
    </source>
</evidence>
<dbReference type="GO" id="GO:0030246">
    <property type="term" value="F:carbohydrate binding"/>
    <property type="evidence" value="ECO:0007669"/>
    <property type="project" value="UniProtKB-KW"/>
</dbReference>
<dbReference type="GO" id="GO:0006493">
    <property type="term" value="P:protein O-linked glycosylation"/>
    <property type="evidence" value="ECO:0007669"/>
    <property type="project" value="TreeGrafter"/>
</dbReference>
<evidence type="ECO:0000256" key="9">
    <source>
        <dbReference type="ARBA" id="ARBA00023157"/>
    </source>
</evidence>
<evidence type="ECO:0000256" key="7">
    <source>
        <dbReference type="ARBA" id="ARBA00023034"/>
    </source>
</evidence>
<accession>A0A023B5X7</accession>
<keyword evidence="8" id="KW-0472">Membrane</keyword>
<evidence type="ECO:0000256" key="10">
    <source>
        <dbReference type="SAM" id="MobiDB-lite"/>
    </source>
</evidence>
<dbReference type="PANTHER" id="PTHR11675:SF126">
    <property type="entry name" value="RICIN B LECTIN DOMAIN-CONTAINING PROTEIN"/>
    <property type="match status" value="1"/>
</dbReference>
<evidence type="ECO:0000259" key="11">
    <source>
        <dbReference type="Pfam" id="PF00535"/>
    </source>
</evidence>
<protein>
    <submittedName>
        <fullName evidence="13">Glycosyltransferase-like family 2 protein</fullName>
    </submittedName>
</protein>
<dbReference type="GeneID" id="22913078"/>
<dbReference type="eggNOG" id="KOG3736">
    <property type="taxonomic scope" value="Eukaryota"/>
</dbReference>
<dbReference type="InterPro" id="IPR029044">
    <property type="entry name" value="Nucleotide-diphossugar_trans"/>
</dbReference>
<dbReference type="InterPro" id="IPR035992">
    <property type="entry name" value="Ricin_B-like_lectins"/>
</dbReference>
<comment type="subcellular location">
    <subcellularLocation>
        <location evidence="1">Golgi apparatus membrane</location>
        <topology evidence="1">Single-pass type II membrane protein</topology>
    </subcellularLocation>
</comment>
<organism evidence="13 14">
    <name type="scientific">Gregarina niphandrodes</name>
    <name type="common">Septate eugregarine</name>
    <dbReference type="NCBI Taxonomy" id="110365"/>
    <lineage>
        <taxon>Eukaryota</taxon>
        <taxon>Sar</taxon>
        <taxon>Alveolata</taxon>
        <taxon>Apicomplexa</taxon>
        <taxon>Conoidasida</taxon>
        <taxon>Gregarinasina</taxon>
        <taxon>Eugregarinorida</taxon>
        <taxon>Gregarinidae</taxon>
        <taxon>Gregarina</taxon>
    </lineage>
</organism>
<keyword evidence="14" id="KW-1185">Reference proteome</keyword>
<feature type="domain" description="Glycosyltransferase 2-like" evidence="11">
    <location>
        <begin position="215"/>
        <end position="392"/>
    </location>
</feature>
<keyword evidence="3" id="KW-0812">Transmembrane</keyword>
<dbReference type="Proteomes" id="UP000019763">
    <property type="component" value="Unassembled WGS sequence"/>
</dbReference>
<keyword evidence="4" id="KW-0430">Lectin</keyword>
<dbReference type="SUPFAM" id="SSF50370">
    <property type="entry name" value="Ricin B-like lectins"/>
    <property type="match status" value="1"/>
</dbReference>
<dbReference type="PANTHER" id="PTHR11675">
    <property type="entry name" value="N-ACETYLGALACTOSAMINYLTRANSFERASE"/>
    <property type="match status" value="1"/>
</dbReference>
<name>A0A023B5X7_GRENI</name>
<dbReference type="GO" id="GO:0004653">
    <property type="term" value="F:polypeptide N-acetylgalactosaminyltransferase activity"/>
    <property type="evidence" value="ECO:0007669"/>
    <property type="project" value="TreeGrafter"/>
</dbReference>
<dbReference type="Gene3D" id="2.80.10.50">
    <property type="match status" value="1"/>
</dbReference>
<dbReference type="AlphaFoldDB" id="A0A023B5X7"/>
<dbReference type="PROSITE" id="PS50231">
    <property type="entry name" value="RICIN_B_LECTIN"/>
    <property type="match status" value="1"/>
</dbReference>
<dbReference type="SUPFAM" id="SSF53448">
    <property type="entry name" value="Nucleotide-diphospho-sugar transferases"/>
    <property type="match status" value="1"/>
</dbReference>
<sequence>MLLAPGSTLEEQDRSKALQVERISAFASAALQAGAEDTELLTGPQSHPLSGQQTGTEYLVHNTSFISPGRTGKLLNHWGGPTIKREYLDDLKWNYLLEEKQVPYVGDRRWLSELAPGHPLYSNILAVFANARDGHEHGDLGQSVDGQRLWQPPVTKPAAYDSLSDAQQKQAMRARGFYEALSDALPVDRQVEDMRENVCLAQQKDFDVKELPDASIIITFVNEPLSTLLRTVHSVLNNSPSPLLREIILVDDHSNFADDVPGGPLYTYIQYLPKVKLMRLPERRGIVKARLAGARAAQGQVLVVLDSHIEVNPGWLEPQLHRIAESPQSLVFPQILGLSPTTFEQKSNSGIGCHVTWRWSVVEQSALTGAVTDTSPVASPSMAGGLFAISREFFWELGGYDEGFIAWGAENVEMAFRVWMCGGRVECTPCSKTYHIYRKGSTGYQNPVGALWTNRMRTARVWMDEYFQVAEKLIAVSANAPHSHSYGNLNDMLKLKKRLACKSFRWYLENVDPTHDLQQLDDVLGLGRFGRSYQIEPTILVRNTTNDQRPGRGTSKREESLCLDLNGSKTPPSPVKSYRCHSPTQYSGNQGFFIVKDDQRIRLMSNDKRCIAFDYNEKLVITQCNDKTSVNWQIDLLDMQNLPEWLRTLDESSIASTPVRRLAPTAVRTDSVKQWIKAKWKNDKCLTIYKDLPQLTPCDQEDAILWVDKFTPNKDFQLPQIVSSRLRGGNT</sequence>
<dbReference type="GO" id="GO:0000139">
    <property type="term" value="C:Golgi membrane"/>
    <property type="evidence" value="ECO:0007669"/>
    <property type="project" value="UniProtKB-SubCell"/>
</dbReference>
<evidence type="ECO:0000256" key="1">
    <source>
        <dbReference type="ARBA" id="ARBA00004323"/>
    </source>
</evidence>
<gene>
    <name evidence="13" type="ORF">GNI_086520</name>
</gene>
<reference evidence="13" key="1">
    <citation type="submission" date="2013-12" db="EMBL/GenBank/DDBJ databases">
        <authorList>
            <person name="Omoto C.K."/>
            <person name="Sibley D."/>
            <person name="Venepally P."/>
            <person name="Hadjithomas M."/>
            <person name="Karamycheva S."/>
            <person name="Brunk B."/>
            <person name="Roos D."/>
            <person name="Caler E."/>
            <person name="Lorenzi H."/>
        </authorList>
    </citation>
    <scope>NUCLEOTIDE SEQUENCE</scope>
</reference>
<feature type="domain" description="Ricin B lectin" evidence="12">
    <location>
        <begin position="557"/>
        <end position="635"/>
    </location>
</feature>
<dbReference type="EMBL" id="AFNH02000651">
    <property type="protein sequence ID" value="EZG63626.1"/>
    <property type="molecule type" value="Genomic_DNA"/>
</dbReference>
<evidence type="ECO:0000313" key="13">
    <source>
        <dbReference type="EMBL" id="EZG63626.1"/>
    </source>
</evidence>
<proteinExistence type="inferred from homology"/>
<dbReference type="RefSeq" id="XP_011130666.1">
    <property type="nucleotide sequence ID" value="XM_011132364.1"/>
</dbReference>
<evidence type="ECO:0000313" key="14">
    <source>
        <dbReference type="Proteomes" id="UP000019763"/>
    </source>
</evidence>
<dbReference type="VEuPathDB" id="CryptoDB:GNI_086520"/>
<dbReference type="Pfam" id="PF00535">
    <property type="entry name" value="Glycos_transf_2"/>
    <property type="match status" value="1"/>
</dbReference>
<keyword evidence="6" id="KW-1133">Transmembrane helix</keyword>
<evidence type="ECO:0000256" key="5">
    <source>
        <dbReference type="ARBA" id="ARBA00022968"/>
    </source>
</evidence>
<dbReference type="InterPro" id="IPR045885">
    <property type="entry name" value="GalNAc-T"/>
</dbReference>
<keyword evidence="7" id="KW-0333">Golgi apparatus</keyword>
<comment type="caution">
    <text evidence="13">The sequence shown here is derived from an EMBL/GenBank/DDBJ whole genome shotgun (WGS) entry which is preliminary data.</text>
</comment>
<dbReference type="InterPro" id="IPR001173">
    <property type="entry name" value="Glyco_trans_2-like"/>
</dbReference>
<evidence type="ECO:0000256" key="3">
    <source>
        <dbReference type="ARBA" id="ARBA00022692"/>
    </source>
</evidence>
<evidence type="ECO:0000256" key="8">
    <source>
        <dbReference type="ARBA" id="ARBA00023136"/>
    </source>
</evidence>
<evidence type="ECO:0000256" key="2">
    <source>
        <dbReference type="ARBA" id="ARBA00005680"/>
    </source>
</evidence>
<dbReference type="Gene3D" id="3.90.550.10">
    <property type="entry name" value="Spore Coat Polysaccharide Biosynthesis Protein SpsA, Chain A"/>
    <property type="match status" value="1"/>
</dbReference>
<keyword evidence="9" id="KW-1015">Disulfide bond</keyword>
<feature type="region of interest" description="Disordered" evidence="10">
    <location>
        <begin position="543"/>
        <end position="576"/>
    </location>
</feature>
<dbReference type="Pfam" id="PF00652">
    <property type="entry name" value="Ricin_B_lectin"/>
    <property type="match status" value="1"/>
</dbReference>